<accession>A0A5B8J5V6</accession>
<evidence type="ECO:0000313" key="1">
    <source>
        <dbReference type="EMBL" id="QDY75421.1"/>
    </source>
</evidence>
<evidence type="ECO:0000313" key="2">
    <source>
        <dbReference type="Proteomes" id="UP000320580"/>
    </source>
</evidence>
<reference evidence="1 2" key="1">
    <citation type="submission" date="2019-07" db="EMBL/GenBank/DDBJ databases">
        <authorList>
            <person name="Zhu P."/>
        </authorList>
    </citation>
    <scope>NUCLEOTIDE SEQUENCE [LARGE SCALE GENOMIC DNA]</scope>
    <source>
        <strain evidence="1 2">SSL-25</strain>
    </source>
</reference>
<dbReference type="KEGG" id="sqz:FQU76_01645"/>
<dbReference type="AlphaFoldDB" id="A0A5B8J5V6"/>
<name>A0A5B8J5V6_9ACTN</name>
<proteinExistence type="predicted"/>
<gene>
    <name evidence="1" type="ORF">FQU76_01645</name>
</gene>
<sequence length="73" mass="7584">MCAHLKPCPAADAADRSAAVTLSRDCVTGWALLCNGVPAWISQVRGAPTRTSFAATDTVTVAMASDGYVEVRT</sequence>
<dbReference type="Proteomes" id="UP000320580">
    <property type="component" value="Chromosome"/>
</dbReference>
<protein>
    <submittedName>
        <fullName evidence="1">Uncharacterized protein</fullName>
    </submittedName>
</protein>
<dbReference type="RefSeq" id="WP_146478733.1">
    <property type="nucleotide sequence ID" value="NZ_CP042266.1"/>
</dbReference>
<dbReference type="Pfam" id="PF19462">
    <property type="entry name" value="DUF5999"/>
    <property type="match status" value="1"/>
</dbReference>
<dbReference type="InterPro" id="IPR046041">
    <property type="entry name" value="DUF5999"/>
</dbReference>
<keyword evidence="2" id="KW-1185">Reference proteome</keyword>
<dbReference type="EMBL" id="CP042266">
    <property type="protein sequence ID" value="QDY75421.1"/>
    <property type="molecule type" value="Genomic_DNA"/>
</dbReference>
<organism evidence="1 2">
    <name type="scientific">Streptomyces qinzhouensis</name>
    <dbReference type="NCBI Taxonomy" id="2599401"/>
    <lineage>
        <taxon>Bacteria</taxon>
        <taxon>Bacillati</taxon>
        <taxon>Actinomycetota</taxon>
        <taxon>Actinomycetes</taxon>
        <taxon>Kitasatosporales</taxon>
        <taxon>Streptomycetaceae</taxon>
        <taxon>Streptomyces</taxon>
    </lineage>
</organism>